<evidence type="ECO:0000313" key="1">
    <source>
        <dbReference type="EMBL" id="CAG8714047.1"/>
    </source>
</evidence>
<gene>
    <name evidence="1" type="ORF">ALEPTO_LOCUS12005</name>
</gene>
<dbReference type="OrthoDB" id="2490183at2759"/>
<reference evidence="1" key="1">
    <citation type="submission" date="2021-06" db="EMBL/GenBank/DDBJ databases">
        <authorList>
            <person name="Kallberg Y."/>
            <person name="Tangrot J."/>
            <person name="Rosling A."/>
        </authorList>
    </citation>
    <scope>NUCLEOTIDE SEQUENCE</scope>
    <source>
        <strain evidence="1">FL130A</strain>
    </source>
</reference>
<keyword evidence="2" id="KW-1185">Reference proteome</keyword>
<comment type="caution">
    <text evidence="1">The sequence shown here is derived from an EMBL/GenBank/DDBJ whole genome shotgun (WGS) entry which is preliminary data.</text>
</comment>
<name>A0A9N9N8N2_9GLOM</name>
<dbReference type="EMBL" id="CAJVPS010023596">
    <property type="protein sequence ID" value="CAG8714047.1"/>
    <property type="molecule type" value="Genomic_DNA"/>
</dbReference>
<evidence type="ECO:0000313" key="2">
    <source>
        <dbReference type="Proteomes" id="UP000789508"/>
    </source>
</evidence>
<organism evidence="1 2">
    <name type="scientific">Ambispora leptoticha</name>
    <dbReference type="NCBI Taxonomy" id="144679"/>
    <lineage>
        <taxon>Eukaryota</taxon>
        <taxon>Fungi</taxon>
        <taxon>Fungi incertae sedis</taxon>
        <taxon>Mucoromycota</taxon>
        <taxon>Glomeromycotina</taxon>
        <taxon>Glomeromycetes</taxon>
        <taxon>Archaeosporales</taxon>
        <taxon>Ambisporaceae</taxon>
        <taxon>Ambispora</taxon>
    </lineage>
</organism>
<dbReference type="Proteomes" id="UP000789508">
    <property type="component" value="Unassembled WGS sequence"/>
</dbReference>
<feature type="non-terminal residue" evidence="1">
    <location>
        <position position="133"/>
    </location>
</feature>
<protein>
    <submittedName>
        <fullName evidence="1">8385_t:CDS:1</fullName>
    </submittedName>
</protein>
<accession>A0A9N9N8N2</accession>
<proteinExistence type="predicted"/>
<sequence length="133" mass="15749">MNPPQDLPSWIAPELYCKVYELQELCHHMQYPGTIMCDSKSANLLLDLKQSYTKKFFVTIPMTATTSWEQYYKEISARFRTTTDQHTYNRIYALAYGYHLGALILKKPRHVKSIKAHRLRSFRRTYRLFHAVG</sequence>
<dbReference type="AlphaFoldDB" id="A0A9N9N8N2"/>